<dbReference type="AlphaFoldDB" id="A0A833LVK6"/>
<sequence>MLPDVKQETRVHRLLPGYGSLIRAVIVYFTLIVLFAIVYNALLPAVTGEEALIFSQSGRGSTTFLHALYFSVVTQTTVGIGDIIPQGNLAKALVALQSLTGYGFIILFVSLIVHRRMQIRFRLNGPYSN</sequence>
<reference evidence="3 4" key="1">
    <citation type="submission" date="2019-10" db="EMBL/GenBank/DDBJ databases">
        <title>Extracellular Electron Transfer in a Candidatus Methanoperedens spp. Enrichment Culture.</title>
        <authorList>
            <person name="Berger S."/>
            <person name="Rangel Shaw D."/>
            <person name="Berben T."/>
            <person name="In 'T Zandt M."/>
            <person name="Frank J."/>
            <person name="Reimann J."/>
            <person name="Jetten M.S.M."/>
            <person name="Welte C.U."/>
        </authorList>
    </citation>
    <scope>NUCLEOTIDE SEQUENCE [LARGE SCALE GENOMIC DNA]</scope>
    <source>
        <strain evidence="3">SB12</strain>
    </source>
</reference>
<dbReference type="InterPro" id="IPR013099">
    <property type="entry name" value="K_chnl_dom"/>
</dbReference>
<keyword evidence="3" id="KW-0407">Ion channel</keyword>
<keyword evidence="1" id="KW-0472">Membrane</keyword>
<keyword evidence="1" id="KW-0812">Transmembrane</keyword>
<keyword evidence="3" id="KW-0813">Transport</keyword>
<accession>A0A833LVK6</accession>
<evidence type="ECO:0000259" key="2">
    <source>
        <dbReference type="Pfam" id="PF07885"/>
    </source>
</evidence>
<evidence type="ECO:0000313" key="4">
    <source>
        <dbReference type="Proteomes" id="UP000460298"/>
    </source>
</evidence>
<feature type="domain" description="Potassium channel" evidence="2">
    <location>
        <begin position="29"/>
        <end position="114"/>
    </location>
</feature>
<dbReference type="GO" id="GO:0034220">
    <property type="term" value="P:monoatomic ion transmembrane transport"/>
    <property type="evidence" value="ECO:0007669"/>
    <property type="project" value="UniProtKB-KW"/>
</dbReference>
<dbReference type="EMBL" id="WBUI01000024">
    <property type="protein sequence ID" value="KAB2929955.1"/>
    <property type="molecule type" value="Genomic_DNA"/>
</dbReference>
<protein>
    <submittedName>
        <fullName evidence="3">Two pore domain potassium channel family protein</fullName>
    </submittedName>
</protein>
<evidence type="ECO:0000313" key="3">
    <source>
        <dbReference type="EMBL" id="KAB2929955.1"/>
    </source>
</evidence>
<evidence type="ECO:0000256" key="1">
    <source>
        <dbReference type="SAM" id="Phobius"/>
    </source>
</evidence>
<name>A0A833LVK6_9LEPT</name>
<dbReference type="Pfam" id="PF07885">
    <property type="entry name" value="Ion_trans_2"/>
    <property type="match status" value="1"/>
</dbReference>
<comment type="caution">
    <text evidence="3">The sequence shown here is derived from an EMBL/GenBank/DDBJ whole genome shotgun (WGS) entry which is preliminary data.</text>
</comment>
<keyword evidence="3" id="KW-0406">Ion transport</keyword>
<proteinExistence type="predicted"/>
<dbReference type="SUPFAM" id="SSF81324">
    <property type="entry name" value="Voltage-gated potassium channels"/>
    <property type="match status" value="1"/>
</dbReference>
<dbReference type="Gene3D" id="1.10.287.70">
    <property type="match status" value="1"/>
</dbReference>
<feature type="transmembrane region" description="Helical" evidence="1">
    <location>
        <begin position="92"/>
        <end position="113"/>
    </location>
</feature>
<organism evidence="3 4">
    <name type="scientific">Leptonema illini</name>
    <dbReference type="NCBI Taxonomy" id="183"/>
    <lineage>
        <taxon>Bacteria</taxon>
        <taxon>Pseudomonadati</taxon>
        <taxon>Spirochaetota</taxon>
        <taxon>Spirochaetia</taxon>
        <taxon>Leptospirales</taxon>
        <taxon>Leptospiraceae</taxon>
        <taxon>Leptonema</taxon>
    </lineage>
</organism>
<keyword evidence="1" id="KW-1133">Transmembrane helix</keyword>
<dbReference type="Proteomes" id="UP000460298">
    <property type="component" value="Unassembled WGS sequence"/>
</dbReference>
<feature type="transmembrane region" description="Helical" evidence="1">
    <location>
        <begin position="21"/>
        <end position="42"/>
    </location>
</feature>
<gene>
    <name evidence="3" type="ORF">F9K24_18150</name>
</gene>